<dbReference type="OrthoDB" id="9762378at2"/>
<dbReference type="eggNOG" id="COG1884">
    <property type="taxonomic scope" value="Bacteria"/>
</dbReference>
<feature type="domain" description="Methylmalonyl-CoA mutase alpha/beta chain catalytic" evidence="8">
    <location>
        <begin position="201"/>
        <end position="447"/>
    </location>
</feature>
<dbReference type="RefSeq" id="WP_030432997.1">
    <property type="nucleotide sequence ID" value="NZ_JOEF01000035.1"/>
</dbReference>
<dbReference type="AlphaFoldDB" id="A0A1G9T788"/>
<protein>
    <recommendedName>
        <fullName evidence="4">methylmalonyl-CoA mutase</fullName>
        <ecNumber evidence="4">5.4.99.2</ecNumber>
    </recommendedName>
</protein>
<dbReference type="EMBL" id="LT629701">
    <property type="protein sequence ID" value="SDM43619.1"/>
    <property type="molecule type" value="Genomic_DNA"/>
</dbReference>
<dbReference type="GO" id="GO:0019678">
    <property type="term" value="P:propionate metabolic process, methylmalonyl pathway"/>
    <property type="evidence" value="ECO:0007669"/>
    <property type="project" value="TreeGrafter"/>
</dbReference>
<dbReference type="InterPro" id="IPR016176">
    <property type="entry name" value="Cbl-dep_enz_cat"/>
</dbReference>
<accession>A0A1G9T788</accession>
<dbReference type="STRING" id="211114.SAMN04489726_1609"/>
<evidence type="ECO:0000313" key="10">
    <source>
        <dbReference type="Proteomes" id="UP000183376"/>
    </source>
</evidence>
<dbReference type="Proteomes" id="UP000183376">
    <property type="component" value="Chromosome I"/>
</dbReference>
<keyword evidence="6" id="KW-0413">Isomerase</keyword>
<dbReference type="GO" id="GO:0004494">
    <property type="term" value="F:methylmalonyl-CoA mutase activity"/>
    <property type="evidence" value="ECO:0007669"/>
    <property type="project" value="UniProtKB-EC"/>
</dbReference>
<gene>
    <name evidence="9" type="ORF">SAMN04489726_1609</name>
</gene>
<dbReference type="Gene3D" id="3.20.20.240">
    <property type="entry name" value="Methylmalonyl-CoA mutase"/>
    <property type="match status" value="1"/>
</dbReference>
<evidence type="ECO:0000256" key="5">
    <source>
        <dbReference type="ARBA" id="ARBA00022628"/>
    </source>
</evidence>
<comment type="similarity">
    <text evidence="2">Belongs to the methylmalonyl-CoA mutase family.</text>
</comment>
<dbReference type="InterPro" id="IPR024067">
    <property type="entry name" value="Me-malonyl-CoA_mutase_sm_su_N"/>
</dbReference>
<evidence type="ECO:0000256" key="7">
    <source>
        <dbReference type="ARBA" id="ARBA00023285"/>
    </source>
</evidence>
<dbReference type="SUPFAM" id="SSF51703">
    <property type="entry name" value="Cobalamin (vitamin B12)-dependent enzymes"/>
    <property type="match status" value="1"/>
</dbReference>
<dbReference type="CDD" id="cd03677">
    <property type="entry name" value="MM_CoA_mutase_beta"/>
    <property type="match status" value="1"/>
</dbReference>
<dbReference type="EC" id="5.4.99.2" evidence="4"/>
<dbReference type="Gene3D" id="3.40.50.280">
    <property type="entry name" value="Cobalamin-binding domain"/>
    <property type="match status" value="1"/>
</dbReference>
<evidence type="ECO:0000256" key="2">
    <source>
        <dbReference type="ARBA" id="ARBA00008465"/>
    </source>
</evidence>
<dbReference type="Pfam" id="PF01642">
    <property type="entry name" value="MM_CoA_mutase"/>
    <property type="match status" value="2"/>
</dbReference>
<keyword evidence="5" id="KW-0846">Cobalamin</keyword>
<dbReference type="PANTHER" id="PTHR48101:SF4">
    <property type="entry name" value="METHYLMALONYL-COA MUTASE, MITOCHONDRIAL"/>
    <property type="match status" value="1"/>
</dbReference>
<evidence type="ECO:0000256" key="4">
    <source>
        <dbReference type="ARBA" id="ARBA00012398"/>
    </source>
</evidence>
<evidence type="ECO:0000256" key="3">
    <source>
        <dbReference type="ARBA" id="ARBA00011870"/>
    </source>
</evidence>
<comment type="subunit">
    <text evidence="3">Heterodimer of an alpha and a beta chain.</text>
</comment>
<dbReference type="InterPro" id="IPR058549">
    <property type="entry name" value="MeMalonylCoA_mutase_a/b_site"/>
</dbReference>
<keyword evidence="10" id="KW-1185">Reference proteome</keyword>
<evidence type="ECO:0000256" key="1">
    <source>
        <dbReference type="ARBA" id="ARBA00001922"/>
    </source>
</evidence>
<dbReference type="InterPro" id="IPR006099">
    <property type="entry name" value="MeMalonylCoA_mutase_a/b_cat"/>
</dbReference>
<dbReference type="Gene3D" id="1.10.196.20">
    <property type="match status" value="1"/>
</dbReference>
<proteinExistence type="inferred from homology"/>
<dbReference type="PANTHER" id="PTHR48101">
    <property type="entry name" value="METHYLMALONYL-COA MUTASE, MITOCHONDRIAL-RELATED"/>
    <property type="match status" value="1"/>
</dbReference>
<evidence type="ECO:0000259" key="8">
    <source>
        <dbReference type="Pfam" id="PF01642"/>
    </source>
</evidence>
<comment type="cofactor">
    <cofactor evidence="1">
        <name>adenosylcob(III)alamin</name>
        <dbReference type="ChEBI" id="CHEBI:18408"/>
    </cofactor>
</comment>
<sequence length="608" mass="64035">MTLPSEDPLAGSSIGADELSLAADFPAVSREDWRALVAGVLRKSGVDTEGLERPEDRFARTTYDGITVAPLYTAEDPAPAAGVPGLAPFVRGGQLRREGWDVRQRHGLSDAKATNDAILADLENGVTSLWLTLGEQGLPIDELGEALNGVYLDLAGVVLDAGADAARAADAFLALAENPSGNLGFDPLGYEAKTGAAGDLAEIAAYANRAPNLRTIVVDALPYHDAGGSDAEELACSLAAAVAYLRALTDAGLSVVDAFRQIEFRYAATADQFLTIAKFRAARRLWARVAELSGAPDEPQRQHAVTSSAMMTARDPWVNMLRTTLATFGAGVGGADSVTVQPFDACLGLPDDFSRRIARNTQSLLLEESHVARVLDPAGGSYYVEKLTDDLANAAWAWFTEIERAGGFVTALRSGKIAERLDATWAKRLKRIAHRKDAITGVSEFPNLGEKLPVRPAAPAPPGGGLPRRRYAEPFEQLRDAADAAPTRPKVFLATIGTVAAYTARATFAGNLFQAGGVETPAAGPGTDPAAIAKSFVDSGATVACLCGHDKDYAEHAEPVARALKEAGARTVLLAGKPGERERVDSYVYAGCDALDVLRTTLSQAGAL</sequence>
<keyword evidence="7" id="KW-0170">Cobalt</keyword>
<organism evidence="9 10">
    <name type="scientific">Allokutzneria albata</name>
    <name type="common">Kibdelosporangium albatum</name>
    <dbReference type="NCBI Taxonomy" id="211114"/>
    <lineage>
        <taxon>Bacteria</taxon>
        <taxon>Bacillati</taxon>
        <taxon>Actinomycetota</taxon>
        <taxon>Actinomycetes</taxon>
        <taxon>Pseudonocardiales</taxon>
        <taxon>Pseudonocardiaceae</taxon>
        <taxon>Allokutzneria</taxon>
    </lineage>
</organism>
<name>A0A1G9T788_ALLAB</name>
<dbReference type="GO" id="GO:0005737">
    <property type="term" value="C:cytoplasm"/>
    <property type="evidence" value="ECO:0007669"/>
    <property type="project" value="TreeGrafter"/>
</dbReference>
<evidence type="ECO:0000256" key="6">
    <source>
        <dbReference type="ARBA" id="ARBA00023235"/>
    </source>
</evidence>
<feature type="domain" description="Methylmalonyl-CoA mutase alpha/beta chain catalytic" evidence="8">
    <location>
        <begin position="62"/>
        <end position="132"/>
    </location>
</feature>
<evidence type="ECO:0000313" key="9">
    <source>
        <dbReference type="EMBL" id="SDM43619.1"/>
    </source>
</evidence>
<reference evidence="9 10" key="1">
    <citation type="submission" date="2016-10" db="EMBL/GenBank/DDBJ databases">
        <authorList>
            <person name="de Groot N.N."/>
        </authorList>
    </citation>
    <scope>NUCLEOTIDE SEQUENCE [LARGE SCALE GENOMIC DNA]</scope>
    <source>
        <strain evidence="9 10">DSM 44149</strain>
    </source>
</reference>
<dbReference type="PROSITE" id="PS00544">
    <property type="entry name" value="METMALONYL_COA_MUTASE"/>
    <property type="match status" value="1"/>
</dbReference>
<dbReference type="GO" id="GO:0031419">
    <property type="term" value="F:cobalamin binding"/>
    <property type="evidence" value="ECO:0007669"/>
    <property type="project" value="UniProtKB-KW"/>
</dbReference>